<feature type="compositionally biased region" description="Low complexity" evidence="2">
    <location>
        <begin position="640"/>
        <end position="657"/>
    </location>
</feature>
<evidence type="ECO:0000256" key="1">
    <source>
        <dbReference type="PROSITE-ProRule" id="PRU00042"/>
    </source>
</evidence>
<feature type="domain" description="C2H2-type" evidence="3">
    <location>
        <begin position="274"/>
        <end position="305"/>
    </location>
</feature>
<dbReference type="HOGENOM" id="CLU_304865_0_0_1"/>
<name>A0A0C3KZ14_9AGAM</name>
<feature type="region of interest" description="Disordered" evidence="2">
    <location>
        <begin position="1"/>
        <end position="263"/>
    </location>
</feature>
<accession>A0A0C3KZ14</accession>
<dbReference type="PROSITE" id="PS50157">
    <property type="entry name" value="ZINC_FINGER_C2H2_2"/>
    <property type="match status" value="1"/>
</dbReference>
<dbReference type="AlphaFoldDB" id="A0A0C3KZ14"/>
<feature type="compositionally biased region" description="Low complexity" evidence="2">
    <location>
        <begin position="609"/>
        <end position="629"/>
    </location>
</feature>
<evidence type="ECO:0000259" key="3">
    <source>
        <dbReference type="PROSITE" id="PS50157"/>
    </source>
</evidence>
<evidence type="ECO:0000256" key="2">
    <source>
        <dbReference type="SAM" id="MobiDB-lite"/>
    </source>
</evidence>
<feature type="compositionally biased region" description="Low complexity" evidence="2">
    <location>
        <begin position="912"/>
        <end position="925"/>
    </location>
</feature>
<organism evidence="4 5">
    <name type="scientific">Tulasnella calospora MUT 4182</name>
    <dbReference type="NCBI Taxonomy" id="1051891"/>
    <lineage>
        <taxon>Eukaryota</taxon>
        <taxon>Fungi</taxon>
        <taxon>Dikarya</taxon>
        <taxon>Basidiomycota</taxon>
        <taxon>Agaricomycotina</taxon>
        <taxon>Agaricomycetes</taxon>
        <taxon>Cantharellales</taxon>
        <taxon>Tulasnellaceae</taxon>
        <taxon>Tulasnella</taxon>
    </lineage>
</organism>
<dbReference type="PANTHER" id="PTHR36167:SF3">
    <property type="entry name" value="C2H2 FINGER DOMAIN TRANSCRIPTION FACTOR (EUROFUNG)-RELATED"/>
    <property type="match status" value="1"/>
</dbReference>
<proteinExistence type="predicted"/>
<dbReference type="PANTHER" id="PTHR36167">
    <property type="entry name" value="C2H2 FINGER DOMAIN TRANSCRIPTION FACTOR (EUROFUNG)-RELATED"/>
    <property type="match status" value="1"/>
</dbReference>
<dbReference type="GO" id="GO:0008270">
    <property type="term" value="F:zinc ion binding"/>
    <property type="evidence" value="ECO:0007669"/>
    <property type="project" value="UniProtKB-KW"/>
</dbReference>
<feature type="compositionally biased region" description="Polar residues" evidence="2">
    <location>
        <begin position="683"/>
        <end position="712"/>
    </location>
</feature>
<dbReference type="InterPro" id="IPR013087">
    <property type="entry name" value="Znf_C2H2_type"/>
</dbReference>
<feature type="compositionally biased region" description="Polar residues" evidence="2">
    <location>
        <begin position="565"/>
        <end position="576"/>
    </location>
</feature>
<feature type="compositionally biased region" description="Polar residues" evidence="2">
    <location>
        <begin position="130"/>
        <end position="139"/>
    </location>
</feature>
<protein>
    <recommendedName>
        <fullName evidence="3">C2H2-type domain-containing protein</fullName>
    </recommendedName>
</protein>
<feature type="compositionally biased region" description="Low complexity" evidence="2">
    <location>
        <begin position="741"/>
        <end position="766"/>
    </location>
</feature>
<feature type="compositionally biased region" description="Low complexity" evidence="2">
    <location>
        <begin position="891"/>
        <end position="900"/>
    </location>
</feature>
<dbReference type="InterPro" id="IPR039327">
    <property type="entry name" value="CON7-like"/>
</dbReference>
<feature type="compositionally biased region" description="Basic and acidic residues" evidence="2">
    <location>
        <begin position="319"/>
        <end position="335"/>
    </location>
</feature>
<reference evidence="4 5" key="1">
    <citation type="submission" date="2014-04" db="EMBL/GenBank/DDBJ databases">
        <authorList>
            <consortium name="DOE Joint Genome Institute"/>
            <person name="Kuo A."/>
            <person name="Girlanda M."/>
            <person name="Perotto S."/>
            <person name="Kohler A."/>
            <person name="Nagy L.G."/>
            <person name="Floudas D."/>
            <person name="Copeland A."/>
            <person name="Barry K.W."/>
            <person name="Cichocki N."/>
            <person name="Veneault-Fourrey C."/>
            <person name="LaButti K."/>
            <person name="Lindquist E.A."/>
            <person name="Lipzen A."/>
            <person name="Lundell T."/>
            <person name="Morin E."/>
            <person name="Murat C."/>
            <person name="Sun H."/>
            <person name="Tunlid A."/>
            <person name="Henrissat B."/>
            <person name="Grigoriev I.V."/>
            <person name="Hibbett D.S."/>
            <person name="Martin F."/>
            <person name="Nordberg H.P."/>
            <person name="Cantor M.N."/>
            <person name="Hua S.X."/>
        </authorList>
    </citation>
    <scope>NUCLEOTIDE SEQUENCE [LARGE SCALE GENOMIC DNA]</scope>
    <source>
        <strain evidence="4 5">MUT 4182</strain>
    </source>
</reference>
<keyword evidence="1" id="KW-0479">Metal-binding</keyword>
<feature type="compositionally biased region" description="Low complexity" evidence="2">
    <location>
        <begin position="25"/>
        <end position="35"/>
    </location>
</feature>
<gene>
    <name evidence="4" type="ORF">M407DRAFT_24072</name>
</gene>
<feature type="compositionally biased region" description="Basic and acidic residues" evidence="2">
    <location>
        <begin position="953"/>
        <end position="963"/>
    </location>
</feature>
<keyword evidence="1" id="KW-0862">Zinc</keyword>
<keyword evidence="1" id="KW-0863">Zinc-finger</keyword>
<dbReference type="GO" id="GO:0006355">
    <property type="term" value="P:regulation of DNA-templated transcription"/>
    <property type="evidence" value="ECO:0007669"/>
    <property type="project" value="InterPro"/>
</dbReference>
<feature type="compositionally biased region" description="Polar residues" evidence="2">
    <location>
        <begin position="67"/>
        <end position="81"/>
    </location>
</feature>
<dbReference type="Gene3D" id="3.30.160.60">
    <property type="entry name" value="Classic Zinc Finger"/>
    <property type="match status" value="1"/>
</dbReference>
<keyword evidence="5" id="KW-1185">Reference proteome</keyword>
<feature type="compositionally biased region" description="Low complexity" evidence="2">
    <location>
        <begin position="234"/>
        <end position="246"/>
    </location>
</feature>
<evidence type="ECO:0000313" key="4">
    <source>
        <dbReference type="EMBL" id="KIO26628.1"/>
    </source>
</evidence>
<evidence type="ECO:0000313" key="5">
    <source>
        <dbReference type="Proteomes" id="UP000054248"/>
    </source>
</evidence>
<dbReference type="EMBL" id="KN823021">
    <property type="protein sequence ID" value="KIO26628.1"/>
    <property type="molecule type" value="Genomic_DNA"/>
</dbReference>
<feature type="compositionally biased region" description="Acidic residues" evidence="2">
    <location>
        <begin position="429"/>
        <end position="440"/>
    </location>
</feature>
<feature type="compositionally biased region" description="Polar residues" evidence="2">
    <location>
        <begin position="493"/>
        <end position="522"/>
    </location>
</feature>
<feature type="compositionally biased region" description="Pro residues" evidence="2">
    <location>
        <begin position="202"/>
        <end position="216"/>
    </location>
</feature>
<feature type="compositionally biased region" description="Low complexity" evidence="2">
    <location>
        <begin position="342"/>
        <end position="356"/>
    </location>
</feature>
<dbReference type="STRING" id="1051891.A0A0C3KZ14"/>
<dbReference type="Proteomes" id="UP000054248">
    <property type="component" value="Unassembled WGS sequence"/>
</dbReference>
<reference evidence="5" key="2">
    <citation type="submission" date="2015-01" db="EMBL/GenBank/DDBJ databases">
        <title>Evolutionary Origins and Diversification of the Mycorrhizal Mutualists.</title>
        <authorList>
            <consortium name="DOE Joint Genome Institute"/>
            <consortium name="Mycorrhizal Genomics Consortium"/>
            <person name="Kohler A."/>
            <person name="Kuo A."/>
            <person name="Nagy L.G."/>
            <person name="Floudas D."/>
            <person name="Copeland A."/>
            <person name="Barry K.W."/>
            <person name="Cichocki N."/>
            <person name="Veneault-Fourrey C."/>
            <person name="LaButti K."/>
            <person name="Lindquist E.A."/>
            <person name="Lipzen A."/>
            <person name="Lundell T."/>
            <person name="Morin E."/>
            <person name="Murat C."/>
            <person name="Riley R."/>
            <person name="Ohm R."/>
            <person name="Sun H."/>
            <person name="Tunlid A."/>
            <person name="Henrissat B."/>
            <person name="Grigoriev I.V."/>
            <person name="Hibbett D.S."/>
            <person name="Martin F."/>
        </authorList>
    </citation>
    <scope>NUCLEOTIDE SEQUENCE [LARGE SCALE GENOMIC DNA]</scope>
    <source>
        <strain evidence="5">MUT 4182</strain>
    </source>
</reference>
<sequence>MADQYPPSHHQSHHHHQHYQPPSPASSTDSRSNSSNERNQYPRNSSSSPIKPTIPPPTHPTIHNSNLDRSSTAAGNNTQGFNADAVYPPPYSSSSSSHYPRPSPPPEHQVAYPTGPPGQNPSPYGGDYPYQQQHSSSTAAHHLPRHLSPAHQANSPHPPHPSWNPHHSEPPVQPQGHPSGPDDPNAQVDQLADDHQASSGSAPPPVISPPPSPPPGSITLTAPNVPYHPRIQYPISSPGSSDQPSSRQYSFVSLPGNAMRKRPRRKFDEIERLYSCNFPGCTKAYGTLNHLNAHVSMQRHGPKRTPGEFKDMRRARKQAQREHARAAAAREHQNEADDEDNGSPGAGPSTSPASGSRTKRKIRRATEPALQVPRIASLDQGGPSMPEEFGRIAQASRQQQQLEINRRVSMDDYALQHGLMDRRGSGESGDGDTQGDDLTDEPGPSTQRILGPPATMPSGPMGSTEQPLGLHGATTTSPPPLVPSGQLPPMSMEPQTQSMQFWQHQQPSSVAAQHQAPISPTTVVAPHVSHLPGPGPAVGGMGLHASSSHHHRQPSWPPSGAYGGPSTSQQVAQQSGLPPLVPGPPYSSHHQNPLPFPLQPSVSASQQTQSPHLQSHQAQSQAHIQQHSIGVPTPSPPRSAPQTQAQHFQAQQQQYSASPPPPATSPMHRLHQGSMLLTPLNVGGQSHRQSYAQDSAAGTASTQPSAYGQTTIGGAAGASSSAQGLPSVFELENLSRDQTQEQRGSIQQQQHSQQPAPVVQQSAATPWESYQGSSSYPAAGPAHRAPESYAQPLSLGRAVGYDPSRDYYPSANRPDLYGGQRNVVYGAAVPQSRPEAHPAAAAAAYGHPQRSVSYSAAGTDPYMVPGPPQRGGEPSYIPARSESYSGVPSRGDPGAAYASAPGGGRSDPYGTQRPAEQQQQPQYQTIPPPQGHIPSHAHHPGLHPQHLPSSDPAHPDPRHDPYGRGHPGPSEGPY</sequence>
<dbReference type="OrthoDB" id="1939603at2759"/>
<feature type="region of interest" description="Disordered" evidence="2">
    <location>
        <begin position="297"/>
        <end position="974"/>
    </location>
</feature>
<dbReference type="PROSITE" id="PS00028">
    <property type="entry name" value="ZINC_FINGER_C2H2_1"/>
    <property type="match status" value="1"/>
</dbReference>